<sequence length="338" mass="38236">MTSQVPDKFKAANAFWRGLKKIGLTPAAVLRQSRLPVSLYDGEKNLVTTAQFFALWRAVGELNPDPAVGLKLASELEPEHYHPGTLAALHARNYRDAIERVARYKQLCCPEEVHITSKGDECIIETVWLYPDGDIPPLLTDAILASFVELGRRGTQTQLRPKRVELKRVQESNGVHEKFFRCPVKFRSQRNALVLNTSDLDLPFATHNADLLEMLNPQLEKALEGKKAKTQIGDQVKWILKRLLSGNRPDILLVAKELGMSARTLQRRITDEGATFRQLVLEARQELARQYLTQSSIEINEAAYLLGYDDANSFYRAFKTWEGTTPGHWRSLKRAATS</sequence>
<dbReference type="Proteomes" id="UP000003688">
    <property type="component" value="Unassembled WGS sequence"/>
</dbReference>
<organism evidence="5 6">
    <name type="scientific">Pedosphaera parvula (strain Ellin514)</name>
    <dbReference type="NCBI Taxonomy" id="320771"/>
    <lineage>
        <taxon>Bacteria</taxon>
        <taxon>Pseudomonadati</taxon>
        <taxon>Verrucomicrobiota</taxon>
        <taxon>Pedosphaerae</taxon>
        <taxon>Pedosphaerales</taxon>
        <taxon>Pedosphaeraceae</taxon>
        <taxon>Pedosphaera</taxon>
    </lineage>
</organism>
<dbReference type="STRING" id="320771.Cflav_PD3150"/>
<evidence type="ECO:0000256" key="2">
    <source>
        <dbReference type="ARBA" id="ARBA00023125"/>
    </source>
</evidence>
<dbReference type="RefSeq" id="WP_007415846.1">
    <property type="nucleotide sequence ID" value="NZ_ABOX02000020.1"/>
</dbReference>
<dbReference type="EMBL" id="ABOX02000020">
    <property type="protein sequence ID" value="EEF60091.1"/>
    <property type="molecule type" value="Genomic_DNA"/>
</dbReference>
<evidence type="ECO:0000259" key="4">
    <source>
        <dbReference type="PROSITE" id="PS01124"/>
    </source>
</evidence>
<dbReference type="PANTHER" id="PTHR47894:SF1">
    <property type="entry name" value="HTH-TYPE TRANSCRIPTIONAL REGULATOR VQSM"/>
    <property type="match status" value="1"/>
</dbReference>
<accession>B9XJ53</accession>
<dbReference type="InterPro" id="IPR009057">
    <property type="entry name" value="Homeodomain-like_sf"/>
</dbReference>
<protein>
    <submittedName>
        <fullName evidence="5">Transcriptional regulator, AraC family</fullName>
    </submittedName>
</protein>
<dbReference type="PROSITE" id="PS01124">
    <property type="entry name" value="HTH_ARAC_FAMILY_2"/>
    <property type="match status" value="1"/>
</dbReference>
<dbReference type="InterPro" id="IPR032687">
    <property type="entry name" value="AraC-type_N"/>
</dbReference>
<feature type="domain" description="HTH araC/xylS-type" evidence="4">
    <location>
        <begin position="234"/>
        <end position="332"/>
    </location>
</feature>
<name>B9XJ53_PEDPL</name>
<dbReference type="Pfam" id="PF12625">
    <property type="entry name" value="Arabinose_bd"/>
    <property type="match status" value="1"/>
</dbReference>
<keyword evidence="2" id="KW-0238">DNA-binding</keyword>
<dbReference type="InterPro" id="IPR018060">
    <property type="entry name" value="HTH_AraC"/>
</dbReference>
<proteinExistence type="predicted"/>
<dbReference type="GO" id="GO:0003700">
    <property type="term" value="F:DNA-binding transcription factor activity"/>
    <property type="evidence" value="ECO:0007669"/>
    <property type="project" value="InterPro"/>
</dbReference>
<keyword evidence="3" id="KW-0804">Transcription</keyword>
<dbReference type="Gene3D" id="1.10.10.60">
    <property type="entry name" value="Homeodomain-like"/>
    <property type="match status" value="1"/>
</dbReference>
<dbReference type="OrthoDB" id="5582699at2"/>
<keyword evidence="1" id="KW-0805">Transcription regulation</keyword>
<dbReference type="GO" id="GO:0000976">
    <property type="term" value="F:transcription cis-regulatory region binding"/>
    <property type="evidence" value="ECO:0007669"/>
    <property type="project" value="TreeGrafter"/>
</dbReference>
<evidence type="ECO:0000256" key="3">
    <source>
        <dbReference type="ARBA" id="ARBA00023163"/>
    </source>
</evidence>
<dbReference type="AlphaFoldDB" id="B9XJ53"/>
<evidence type="ECO:0000256" key="1">
    <source>
        <dbReference type="ARBA" id="ARBA00023015"/>
    </source>
</evidence>
<dbReference type="SUPFAM" id="SSF46689">
    <property type="entry name" value="Homeodomain-like"/>
    <property type="match status" value="1"/>
</dbReference>
<keyword evidence="6" id="KW-1185">Reference proteome</keyword>
<dbReference type="SMART" id="SM00342">
    <property type="entry name" value="HTH_ARAC"/>
    <property type="match status" value="1"/>
</dbReference>
<dbReference type="PANTHER" id="PTHR47894">
    <property type="entry name" value="HTH-TYPE TRANSCRIPTIONAL REGULATOR GADX"/>
    <property type="match status" value="1"/>
</dbReference>
<evidence type="ECO:0000313" key="6">
    <source>
        <dbReference type="Proteomes" id="UP000003688"/>
    </source>
</evidence>
<reference evidence="5 6" key="1">
    <citation type="journal article" date="2011" name="J. Bacteriol.">
        <title>Genome sequence of 'Pedosphaera parvula' Ellin514, an aerobic Verrucomicrobial isolate from pasture soil.</title>
        <authorList>
            <person name="Kant R."/>
            <person name="van Passel M.W."/>
            <person name="Sangwan P."/>
            <person name="Palva A."/>
            <person name="Lucas S."/>
            <person name="Copeland A."/>
            <person name="Lapidus A."/>
            <person name="Glavina Del Rio T."/>
            <person name="Dalin E."/>
            <person name="Tice H."/>
            <person name="Bruce D."/>
            <person name="Goodwin L."/>
            <person name="Pitluck S."/>
            <person name="Chertkov O."/>
            <person name="Larimer F.W."/>
            <person name="Land M.L."/>
            <person name="Hauser L."/>
            <person name="Brettin T.S."/>
            <person name="Detter J.C."/>
            <person name="Han S."/>
            <person name="de Vos W.M."/>
            <person name="Janssen P.H."/>
            <person name="Smidt H."/>
        </authorList>
    </citation>
    <scope>NUCLEOTIDE SEQUENCE [LARGE SCALE GENOMIC DNA]</scope>
    <source>
        <strain evidence="5 6">Ellin514</strain>
    </source>
</reference>
<comment type="caution">
    <text evidence="5">The sequence shown here is derived from an EMBL/GenBank/DDBJ whole genome shotgun (WGS) entry which is preliminary data.</text>
</comment>
<dbReference type="GO" id="GO:0005829">
    <property type="term" value="C:cytosol"/>
    <property type="evidence" value="ECO:0007669"/>
    <property type="project" value="TreeGrafter"/>
</dbReference>
<gene>
    <name evidence="5" type="ORF">Cflav_PD3150</name>
</gene>
<dbReference type="Pfam" id="PF12833">
    <property type="entry name" value="HTH_18"/>
    <property type="match status" value="1"/>
</dbReference>
<evidence type="ECO:0000313" key="5">
    <source>
        <dbReference type="EMBL" id="EEF60091.1"/>
    </source>
</evidence>